<organism evidence="2">
    <name type="scientific">bioreactor metagenome</name>
    <dbReference type="NCBI Taxonomy" id="1076179"/>
    <lineage>
        <taxon>unclassified sequences</taxon>
        <taxon>metagenomes</taxon>
        <taxon>ecological metagenomes</taxon>
    </lineage>
</organism>
<accession>A0A645CLY6</accession>
<keyword evidence="1" id="KW-1133">Transmembrane helix</keyword>
<feature type="transmembrane region" description="Helical" evidence="1">
    <location>
        <begin position="79"/>
        <end position="99"/>
    </location>
</feature>
<name>A0A645CLY6_9ZZZZ</name>
<evidence type="ECO:0008006" key="3">
    <source>
        <dbReference type="Google" id="ProtNLM"/>
    </source>
</evidence>
<keyword evidence="1" id="KW-0472">Membrane</keyword>
<feature type="transmembrane region" description="Helical" evidence="1">
    <location>
        <begin position="20"/>
        <end position="42"/>
    </location>
</feature>
<sequence length="197" mass="21854">MIVMIVKKDDSYYQKAIEQISTLFRISCLLNIAWIIAFSYVLVELSSLFILGFVVTLALLGIKLLSIREGRRWLLPLSFGLYSGWLFIATVVNFAAALVKLQWNGFGLSPEIWGIVMLSVAILLLVAVLSKLRNAIFPLPVAWAYLGIYQFLLSDAGFGGRYTRLPIVAIAGMAVLVIVAIIQLVRNGFSLLPKESK</sequence>
<evidence type="ECO:0000313" key="2">
    <source>
        <dbReference type="EMBL" id="MPM77928.1"/>
    </source>
</evidence>
<proteinExistence type="predicted"/>
<protein>
    <recommendedName>
        <fullName evidence="3">DUF2157 domain-containing protein</fullName>
    </recommendedName>
</protein>
<gene>
    <name evidence="2" type="ORF">SDC9_124938</name>
</gene>
<reference evidence="2" key="1">
    <citation type="submission" date="2019-08" db="EMBL/GenBank/DDBJ databases">
        <authorList>
            <person name="Kucharzyk K."/>
            <person name="Murdoch R.W."/>
            <person name="Higgins S."/>
            <person name="Loffler F."/>
        </authorList>
    </citation>
    <scope>NUCLEOTIDE SEQUENCE</scope>
</reference>
<keyword evidence="1" id="KW-0812">Transmembrane</keyword>
<comment type="caution">
    <text evidence="2">The sequence shown here is derived from an EMBL/GenBank/DDBJ whole genome shotgun (WGS) entry which is preliminary data.</text>
</comment>
<dbReference type="EMBL" id="VSSQ01028278">
    <property type="protein sequence ID" value="MPM77928.1"/>
    <property type="molecule type" value="Genomic_DNA"/>
</dbReference>
<feature type="transmembrane region" description="Helical" evidence="1">
    <location>
        <begin position="136"/>
        <end position="153"/>
    </location>
</feature>
<dbReference type="AlphaFoldDB" id="A0A645CLY6"/>
<feature type="transmembrane region" description="Helical" evidence="1">
    <location>
        <begin position="111"/>
        <end position="129"/>
    </location>
</feature>
<feature type="transmembrane region" description="Helical" evidence="1">
    <location>
        <begin position="48"/>
        <end position="67"/>
    </location>
</feature>
<evidence type="ECO:0000256" key="1">
    <source>
        <dbReference type="SAM" id="Phobius"/>
    </source>
</evidence>
<feature type="transmembrane region" description="Helical" evidence="1">
    <location>
        <begin position="165"/>
        <end position="185"/>
    </location>
</feature>